<sequence length="282" mass="32048">MSVAVSIGLLVALFPLIRSLRIVFGAPGDLGIIHRQMVNARPPATHEQRLIREVLASYPAWIIRPRTWLIVDDSLGGDAYVSGTTLYIDSGWFETPFFPAIVAHELGHLQGDDARLALALYRLIFPSFHDAADWCRQMAGVEPFTNSSIAEAHKKIAPGVSDLLFYGVFWRLLQLMGGGLGAMLCGLWWRKARHAMEYRADAFAAQHGYAELLADCLERIDQRVQDVDIRFPYVNDTHPPTVLRVQLMRDYARQHPEVVQFVLEEQLPVNERDLDVQHHERW</sequence>
<keyword evidence="1 6" id="KW-0645">Protease</keyword>
<keyword evidence="2" id="KW-0479">Metal-binding</keyword>
<keyword evidence="7" id="KW-0472">Membrane</keyword>
<feature type="domain" description="Peptidase M48" evidence="8">
    <location>
        <begin position="100"/>
        <end position="250"/>
    </location>
</feature>
<evidence type="ECO:0000256" key="6">
    <source>
        <dbReference type="RuleBase" id="RU003983"/>
    </source>
</evidence>
<keyword evidence="3 6" id="KW-0378">Hydrolase</keyword>
<evidence type="ECO:0000313" key="9">
    <source>
        <dbReference type="EMBL" id="KPL79945.1"/>
    </source>
</evidence>
<proteinExistence type="inferred from homology"/>
<reference evidence="9 10" key="1">
    <citation type="submission" date="2015-07" db="EMBL/GenBank/DDBJ databases">
        <title>Whole genome sequence of Herpetosiphon geysericola DSM 7119.</title>
        <authorList>
            <person name="Hemp J."/>
            <person name="Ward L.M."/>
            <person name="Pace L.A."/>
            <person name="Fischer W.W."/>
        </authorList>
    </citation>
    <scope>NUCLEOTIDE SEQUENCE [LARGE SCALE GENOMIC DNA]</scope>
    <source>
        <strain evidence="9 10">DSM 7119</strain>
    </source>
</reference>
<keyword evidence="5 6" id="KW-0482">Metalloprotease</keyword>
<evidence type="ECO:0000256" key="2">
    <source>
        <dbReference type="ARBA" id="ARBA00022723"/>
    </source>
</evidence>
<keyword evidence="4 6" id="KW-0862">Zinc</keyword>
<evidence type="ECO:0000256" key="3">
    <source>
        <dbReference type="ARBA" id="ARBA00022801"/>
    </source>
</evidence>
<evidence type="ECO:0000259" key="8">
    <source>
        <dbReference type="Pfam" id="PF01435"/>
    </source>
</evidence>
<gene>
    <name evidence="9" type="ORF">SE18_25475</name>
</gene>
<evidence type="ECO:0000256" key="7">
    <source>
        <dbReference type="SAM" id="Phobius"/>
    </source>
</evidence>
<name>A0A0P6XWQ9_9CHLR</name>
<comment type="cofactor">
    <cofactor evidence="6">
        <name>Zn(2+)</name>
        <dbReference type="ChEBI" id="CHEBI:29105"/>
    </cofactor>
    <text evidence="6">Binds 1 zinc ion per subunit.</text>
</comment>
<dbReference type="InterPro" id="IPR001915">
    <property type="entry name" value="Peptidase_M48"/>
</dbReference>
<dbReference type="GO" id="GO:0046872">
    <property type="term" value="F:metal ion binding"/>
    <property type="evidence" value="ECO:0007669"/>
    <property type="project" value="UniProtKB-KW"/>
</dbReference>
<dbReference type="GO" id="GO:0006508">
    <property type="term" value="P:proteolysis"/>
    <property type="evidence" value="ECO:0007669"/>
    <property type="project" value="UniProtKB-KW"/>
</dbReference>
<keyword evidence="7" id="KW-1133">Transmembrane helix</keyword>
<evidence type="ECO:0000313" key="10">
    <source>
        <dbReference type="Proteomes" id="UP000050277"/>
    </source>
</evidence>
<dbReference type="Pfam" id="PF01435">
    <property type="entry name" value="Peptidase_M48"/>
    <property type="match status" value="1"/>
</dbReference>
<dbReference type="AlphaFoldDB" id="A0A0P6XWQ9"/>
<evidence type="ECO:0000256" key="1">
    <source>
        <dbReference type="ARBA" id="ARBA00022670"/>
    </source>
</evidence>
<evidence type="ECO:0000256" key="4">
    <source>
        <dbReference type="ARBA" id="ARBA00022833"/>
    </source>
</evidence>
<comment type="caution">
    <text evidence="9">The sequence shown here is derived from an EMBL/GenBank/DDBJ whole genome shotgun (WGS) entry which is preliminary data.</text>
</comment>
<protein>
    <recommendedName>
        <fullName evidence="8">Peptidase M48 domain-containing protein</fullName>
    </recommendedName>
</protein>
<dbReference type="RefSeq" id="WP_054537289.1">
    <property type="nucleotide sequence ID" value="NZ_LGKP01000042.1"/>
</dbReference>
<feature type="transmembrane region" description="Helical" evidence="7">
    <location>
        <begin position="163"/>
        <end position="189"/>
    </location>
</feature>
<keyword evidence="10" id="KW-1185">Reference proteome</keyword>
<accession>A0A0P6XWQ9</accession>
<dbReference type="EMBL" id="LGKP01000042">
    <property type="protein sequence ID" value="KPL79945.1"/>
    <property type="molecule type" value="Genomic_DNA"/>
</dbReference>
<dbReference type="GO" id="GO:0004222">
    <property type="term" value="F:metalloendopeptidase activity"/>
    <property type="evidence" value="ECO:0007669"/>
    <property type="project" value="InterPro"/>
</dbReference>
<organism evidence="9 10">
    <name type="scientific">Herpetosiphon geysericola</name>
    <dbReference type="NCBI Taxonomy" id="70996"/>
    <lineage>
        <taxon>Bacteria</taxon>
        <taxon>Bacillati</taxon>
        <taxon>Chloroflexota</taxon>
        <taxon>Chloroflexia</taxon>
        <taxon>Herpetosiphonales</taxon>
        <taxon>Herpetosiphonaceae</taxon>
        <taxon>Herpetosiphon</taxon>
    </lineage>
</organism>
<keyword evidence="7" id="KW-0812">Transmembrane</keyword>
<comment type="similarity">
    <text evidence="6">Belongs to the peptidase M48 family.</text>
</comment>
<dbReference type="Proteomes" id="UP000050277">
    <property type="component" value="Unassembled WGS sequence"/>
</dbReference>
<evidence type="ECO:0000256" key="5">
    <source>
        <dbReference type="ARBA" id="ARBA00023049"/>
    </source>
</evidence>